<dbReference type="GO" id="GO:0020037">
    <property type="term" value="F:heme binding"/>
    <property type="evidence" value="ECO:0007669"/>
    <property type="project" value="InterPro"/>
</dbReference>
<dbReference type="PANTHER" id="PTHR30521:SF4">
    <property type="entry name" value="DEFERROCHELATASE"/>
    <property type="match status" value="1"/>
</dbReference>
<dbReference type="SUPFAM" id="SSF52047">
    <property type="entry name" value="RNI-like"/>
    <property type="match status" value="2"/>
</dbReference>
<evidence type="ECO:0000256" key="2">
    <source>
        <dbReference type="ARBA" id="ARBA00022559"/>
    </source>
</evidence>
<name>A0A6L6J4Y5_9RHOB</name>
<dbReference type="PROSITE" id="PS51404">
    <property type="entry name" value="DYP_PEROXIDASE"/>
    <property type="match status" value="1"/>
</dbReference>
<evidence type="ECO:0008006" key="9">
    <source>
        <dbReference type="Google" id="ProtNLM"/>
    </source>
</evidence>
<protein>
    <recommendedName>
        <fullName evidence="9">Dyp-type peroxidase</fullName>
    </recommendedName>
</protein>
<evidence type="ECO:0000256" key="4">
    <source>
        <dbReference type="ARBA" id="ARBA00022723"/>
    </source>
</evidence>
<comment type="cofactor">
    <cofactor evidence="1">
        <name>heme b</name>
        <dbReference type="ChEBI" id="CHEBI:60344"/>
    </cofactor>
</comment>
<dbReference type="InterPro" id="IPR006314">
    <property type="entry name" value="Dyp_peroxidase"/>
</dbReference>
<dbReference type="RefSeq" id="WP_155046024.1">
    <property type="nucleotide sequence ID" value="NZ_WMIH01000018.1"/>
</dbReference>
<sequence length="1197" mass="128546">MSEEPALDSGDIQGNIIPGFRRRHQLLLGYGAGSEGILRQALAVLAPWVTSVAPVMRHRDTRKQALKMGTPEPEMPDLWANIALGAKAMDRLGENGVRALDRAFDIGMRPARTGDPWSPVDAAGVQNPWNPSNWVVGSPAKSLDLLLILAFDDWAASKGDELLAAVKATGLAEVYRECGTVLPGAIEHFGFMDGVAEIGIRGQIELDGAIRLVTTRYGVPPRDGVEYGRPGQPLAWPGQFLIGTATGQNRVDPAPERYRNGSFLVFRRLSQDVRAFDEDTQAASEQLGIPPARLRAAIVGRWPSGAALMRHSEEPASTDDHLAINYFLYGTEVPGLQLGGISVLGAAADPAPIRGLTCPAFAHIRKVNPRDLATDLGGASMTQGFQMLRRAIPFGPPVDRVNPDNPVNDTERGLLFLAYQRWPSLQFERLNNSWMNTDDGPGPGGFDLLVGQRVSPQTGAYEPKDAILYDLAEPAPGRSLMARRTWVRPSGGAYLFAPSLSLIVAMATAPPPRTGKPGVAFTATAKTFNARNTLRRLKAGPTNKTIPADTFPGPPRHDGEVRIRCKLGREEFVSASWPETALLARAAEALSGGAIASLDLSGLHFPTETLSSDEAAYLAQTDALRHLELNGVTLDGASLATLLRSLPRLQKINVAGVDLDDADIATVVEDGSELVELHLGLAGRRQWHRFGSPRLTSQVINTLGGATSLRRLSLRGLPIADADVLASDLWDQLVHADLSETNVSDAGAQRLAISPSLGELGLEASAIGDKGAAALLDRRWKALDLSWTRVSQAALSAARHPEDFKSLRLAGLALDDDIATLLGRADSLEKIDLSYTSVAGEVVVALGRLPRLRRVGLSSTYVDPISLAHLLDAPIEQLDAEGLQTDAGARRSLARNATLERVSLSVEADWQGLEEIRAEVLLTGSAPAAGGPPEKLSELQLTDRLTKGLADRLRPLQALRMLVVSMVDRDVEFDRGFERLQDVRAEAAGLTDEMIAGLVSRPSIAGLYISDNDFGAALEGPLSPSIHTLELRNTAVGDAAIKAIALLPRLHCIDLPNTKVTPTGISTLARYAINLQSLALDGSQIDKASVDALAQCDRLLELYLYGADISNATITAIAPIHLRELQLVGTRVDDEAVPYLAAIPGLRRLSLSDELSEEGLAALRALRPFLEIRSGRRTLIPATRRPGRFGSRANHVM</sequence>
<gene>
    <name evidence="7" type="ORF">GL284_18745</name>
</gene>
<organism evidence="7 8">
    <name type="scientific">Paracoccus shanxieyensis</name>
    <dbReference type="NCBI Taxonomy" id="2675752"/>
    <lineage>
        <taxon>Bacteria</taxon>
        <taxon>Pseudomonadati</taxon>
        <taxon>Pseudomonadota</taxon>
        <taxon>Alphaproteobacteria</taxon>
        <taxon>Rhodobacterales</taxon>
        <taxon>Paracoccaceae</taxon>
        <taxon>Paracoccus</taxon>
    </lineage>
</organism>
<keyword evidence="8" id="KW-1185">Reference proteome</keyword>
<keyword evidence="4" id="KW-0479">Metal-binding</keyword>
<keyword evidence="6" id="KW-0408">Iron</keyword>
<comment type="caution">
    <text evidence="7">The sequence shown here is derived from an EMBL/GenBank/DDBJ whole genome shotgun (WGS) entry which is preliminary data.</text>
</comment>
<evidence type="ECO:0000256" key="6">
    <source>
        <dbReference type="ARBA" id="ARBA00023004"/>
    </source>
</evidence>
<keyword evidence="2" id="KW-0575">Peroxidase</keyword>
<dbReference type="PANTHER" id="PTHR30521">
    <property type="entry name" value="DEFERROCHELATASE/PEROXIDASE"/>
    <property type="match status" value="1"/>
</dbReference>
<evidence type="ECO:0000313" key="7">
    <source>
        <dbReference type="EMBL" id="MTH66300.1"/>
    </source>
</evidence>
<dbReference type="InterPro" id="IPR011008">
    <property type="entry name" value="Dimeric_a/b-barrel"/>
</dbReference>
<evidence type="ECO:0000256" key="3">
    <source>
        <dbReference type="ARBA" id="ARBA00022617"/>
    </source>
</evidence>
<evidence type="ECO:0000256" key="1">
    <source>
        <dbReference type="ARBA" id="ARBA00001970"/>
    </source>
</evidence>
<dbReference type="GO" id="GO:0004601">
    <property type="term" value="F:peroxidase activity"/>
    <property type="evidence" value="ECO:0007669"/>
    <property type="project" value="UniProtKB-KW"/>
</dbReference>
<dbReference type="AlphaFoldDB" id="A0A6L6J4Y5"/>
<proteinExistence type="predicted"/>
<keyword evidence="3" id="KW-0349">Heme</keyword>
<dbReference type="GO" id="GO:0046872">
    <property type="term" value="F:metal ion binding"/>
    <property type="evidence" value="ECO:0007669"/>
    <property type="project" value="UniProtKB-KW"/>
</dbReference>
<dbReference type="Proteomes" id="UP000478740">
    <property type="component" value="Unassembled WGS sequence"/>
</dbReference>
<keyword evidence="5" id="KW-0560">Oxidoreductase</keyword>
<evidence type="ECO:0000256" key="5">
    <source>
        <dbReference type="ARBA" id="ARBA00023002"/>
    </source>
</evidence>
<reference evidence="7 8" key="1">
    <citation type="submission" date="2019-11" db="EMBL/GenBank/DDBJ databases">
        <authorList>
            <person name="Dong K."/>
        </authorList>
    </citation>
    <scope>NUCLEOTIDE SEQUENCE [LARGE SCALE GENOMIC DNA]</scope>
    <source>
        <strain evidence="7 8">DK608</strain>
    </source>
</reference>
<dbReference type="Gene3D" id="3.80.10.10">
    <property type="entry name" value="Ribonuclease Inhibitor"/>
    <property type="match status" value="2"/>
</dbReference>
<dbReference type="InterPro" id="IPR032675">
    <property type="entry name" value="LRR_dom_sf"/>
</dbReference>
<dbReference type="EMBL" id="WMII01000027">
    <property type="protein sequence ID" value="MTH66300.1"/>
    <property type="molecule type" value="Genomic_DNA"/>
</dbReference>
<dbReference type="SUPFAM" id="SSF54909">
    <property type="entry name" value="Dimeric alpha+beta barrel"/>
    <property type="match status" value="1"/>
</dbReference>
<accession>A0A6L6J4Y5</accession>
<evidence type="ECO:0000313" key="8">
    <source>
        <dbReference type="Proteomes" id="UP000478740"/>
    </source>
</evidence>
<dbReference type="GO" id="GO:0005829">
    <property type="term" value="C:cytosol"/>
    <property type="evidence" value="ECO:0007669"/>
    <property type="project" value="TreeGrafter"/>
</dbReference>